<keyword evidence="11" id="KW-1185">Reference proteome</keyword>
<dbReference type="InterPro" id="IPR027417">
    <property type="entry name" value="P-loop_NTPase"/>
</dbReference>
<keyword evidence="5" id="KW-0547">Nucleotide-binding</keyword>
<name>A0ABX3A7E2_9GAMM</name>
<dbReference type="PANTHER" id="PTHR43423:SF3">
    <property type="entry name" value="PHOSPHATE IMPORT ATP-BINDING PROTEIN PSTB"/>
    <property type="match status" value="1"/>
</dbReference>
<proteinExistence type="predicted"/>
<evidence type="ECO:0000256" key="1">
    <source>
        <dbReference type="ARBA" id="ARBA00022448"/>
    </source>
</evidence>
<dbReference type="EMBL" id="MDTU01000001">
    <property type="protein sequence ID" value="ODN43553.1"/>
    <property type="molecule type" value="Genomic_DNA"/>
</dbReference>
<organism evidence="10 11">
    <name type="scientific">Piscirickettsia litoralis</name>
    <dbReference type="NCBI Taxonomy" id="1891921"/>
    <lineage>
        <taxon>Bacteria</taxon>
        <taxon>Pseudomonadati</taxon>
        <taxon>Pseudomonadota</taxon>
        <taxon>Gammaproteobacteria</taxon>
        <taxon>Thiotrichales</taxon>
        <taxon>Piscirickettsiaceae</taxon>
        <taxon>Piscirickettsia</taxon>
    </lineage>
</organism>
<gene>
    <name evidence="10" type="ORF">BGC07_12290</name>
</gene>
<keyword evidence="3" id="KW-0997">Cell inner membrane</keyword>
<dbReference type="CDD" id="cd03260">
    <property type="entry name" value="ABC_PstB_phosphate_transporter"/>
    <property type="match status" value="1"/>
</dbReference>
<dbReference type="InterPro" id="IPR005670">
    <property type="entry name" value="PstB-like"/>
</dbReference>
<dbReference type="InterPro" id="IPR003593">
    <property type="entry name" value="AAA+_ATPase"/>
</dbReference>
<evidence type="ECO:0000313" key="11">
    <source>
        <dbReference type="Proteomes" id="UP000094329"/>
    </source>
</evidence>
<keyword evidence="7" id="KW-1278">Translocase</keyword>
<evidence type="ECO:0000256" key="6">
    <source>
        <dbReference type="ARBA" id="ARBA00022840"/>
    </source>
</evidence>
<feature type="domain" description="ABC transporter" evidence="9">
    <location>
        <begin position="21"/>
        <end position="262"/>
    </location>
</feature>
<dbReference type="SUPFAM" id="SSF52540">
    <property type="entry name" value="P-loop containing nucleoside triphosphate hydrolases"/>
    <property type="match status" value="1"/>
</dbReference>
<reference evidence="10 11" key="1">
    <citation type="submission" date="2016-08" db="EMBL/GenBank/DDBJ databases">
        <title>Draft genome sequence of Candidatus Piscirickettsia litoralis, from seawater.</title>
        <authorList>
            <person name="Wan X."/>
            <person name="Lee A.J."/>
            <person name="Hou S."/>
            <person name="Donachie S.P."/>
        </authorList>
    </citation>
    <scope>NUCLEOTIDE SEQUENCE [LARGE SCALE GENOMIC DNA]</scope>
    <source>
        <strain evidence="10 11">Y2</strain>
    </source>
</reference>
<keyword evidence="8" id="KW-0472">Membrane</keyword>
<dbReference type="SMART" id="SM00382">
    <property type="entry name" value="AAA"/>
    <property type="match status" value="1"/>
</dbReference>
<dbReference type="Pfam" id="PF00005">
    <property type="entry name" value="ABC_tran"/>
    <property type="match status" value="1"/>
</dbReference>
<evidence type="ECO:0000256" key="4">
    <source>
        <dbReference type="ARBA" id="ARBA00022592"/>
    </source>
</evidence>
<evidence type="ECO:0000256" key="5">
    <source>
        <dbReference type="ARBA" id="ARBA00022741"/>
    </source>
</evidence>
<evidence type="ECO:0000256" key="7">
    <source>
        <dbReference type="ARBA" id="ARBA00022967"/>
    </source>
</evidence>
<evidence type="ECO:0000259" key="9">
    <source>
        <dbReference type="PROSITE" id="PS50893"/>
    </source>
</evidence>
<dbReference type="InterPro" id="IPR017871">
    <property type="entry name" value="ABC_transporter-like_CS"/>
</dbReference>
<dbReference type="GO" id="GO:0005524">
    <property type="term" value="F:ATP binding"/>
    <property type="evidence" value="ECO:0007669"/>
    <property type="project" value="UniProtKB-KW"/>
</dbReference>
<dbReference type="Proteomes" id="UP000094329">
    <property type="component" value="Unassembled WGS sequence"/>
</dbReference>
<dbReference type="PROSITE" id="PS50893">
    <property type="entry name" value="ABC_TRANSPORTER_2"/>
    <property type="match status" value="1"/>
</dbReference>
<evidence type="ECO:0000256" key="3">
    <source>
        <dbReference type="ARBA" id="ARBA00022519"/>
    </source>
</evidence>
<keyword evidence="1" id="KW-0813">Transport</keyword>
<protein>
    <submittedName>
        <fullName evidence="10">Phosphate ABC transporter ATP-binding protein</fullName>
    </submittedName>
</protein>
<dbReference type="NCBIfam" id="TIGR00972">
    <property type="entry name" value="3a0107s01c2"/>
    <property type="match status" value="1"/>
</dbReference>
<dbReference type="PANTHER" id="PTHR43423">
    <property type="entry name" value="ABC TRANSPORTER I FAMILY MEMBER 17"/>
    <property type="match status" value="1"/>
</dbReference>
<keyword evidence="2" id="KW-1003">Cell membrane</keyword>
<sequence length="265" mass="30135">MNSANNVITFHPKERKTVMSIEVKDLNFYYNKDSQALFNINLNIEKNKVTALIGPSGSGKSTLLRAMNRIYDLHAKQMATGEVLFENNNVLKASKVANLRKRMGMVFQKPTTFPMNIYQNIAFALKHHERLSRKELDQRIEDALRQAALWDEVKDKLKAPATALSGGQQQRLCLARTLAMCPEVLLLDEPTSALDPASTQKIEELILTLKERYTIVLVTHNLRQAQRVADYTAFMRQGRLVEFASTDNLFKAPQEQATLDYIQHA</sequence>
<keyword evidence="6 10" id="KW-0067">ATP-binding</keyword>
<evidence type="ECO:0000256" key="8">
    <source>
        <dbReference type="ARBA" id="ARBA00023136"/>
    </source>
</evidence>
<evidence type="ECO:0000313" key="10">
    <source>
        <dbReference type="EMBL" id="ODN43553.1"/>
    </source>
</evidence>
<keyword evidence="4" id="KW-0592">Phosphate transport</keyword>
<comment type="caution">
    <text evidence="10">The sequence shown here is derived from an EMBL/GenBank/DDBJ whole genome shotgun (WGS) entry which is preliminary data.</text>
</comment>
<evidence type="ECO:0000256" key="2">
    <source>
        <dbReference type="ARBA" id="ARBA00022475"/>
    </source>
</evidence>
<dbReference type="InterPro" id="IPR003439">
    <property type="entry name" value="ABC_transporter-like_ATP-bd"/>
</dbReference>
<accession>A0ABX3A7E2</accession>
<dbReference type="Gene3D" id="3.40.50.300">
    <property type="entry name" value="P-loop containing nucleotide triphosphate hydrolases"/>
    <property type="match status" value="1"/>
</dbReference>
<dbReference type="RefSeq" id="WP_069313351.1">
    <property type="nucleotide sequence ID" value="NZ_MDTU01000001.1"/>
</dbReference>
<dbReference type="PROSITE" id="PS00211">
    <property type="entry name" value="ABC_TRANSPORTER_1"/>
    <property type="match status" value="1"/>
</dbReference>